<dbReference type="SUPFAM" id="SSF55347">
    <property type="entry name" value="Glyceraldehyde-3-phosphate dehydrogenase-like, C-terminal domain"/>
    <property type="match status" value="1"/>
</dbReference>
<comment type="caution">
    <text evidence="3">The sequence shown here is derived from an EMBL/GenBank/DDBJ whole genome shotgun (WGS) entry which is preliminary data.</text>
</comment>
<feature type="domain" description="Gfo/Idh/MocA-like oxidoreductase N-terminal" evidence="1">
    <location>
        <begin position="4"/>
        <end position="117"/>
    </location>
</feature>
<evidence type="ECO:0000313" key="3">
    <source>
        <dbReference type="EMBL" id="TYT32248.1"/>
    </source>
</evidence>
<evidence type="ECO:0000259" key="1">
    <source>
        <dbReference type="Pfam" id="PF01408"/>
    </source>
</evidence>
<feature type="domain" description="GFO/IDH/MocA-like oxidoreductase" evidence="2">
    <location>
        <begin position="128"/>
        <end position="249"/>
    </location>
</feature>
<proteinExistence type="predicted"/>
<dbReference type="Gene3D" id="3.40.50.720">
    <property type="entry name" value="NAD(P)-binding Rossmann-like Domain"/>
    <property type="match status" value="1"/>
</dbReference>
<protein>
    <submittedName>
        <fullName evidence="3">Gfo/Idh/MocA family oxidoreductase</fullName>
    </submittedName>
</protein>
<dbReference type="InterPro" id="IPR036291">
    <property type="entry name" value="NAD(P)-bd_dom_sf"/>
</dbReference>
<dbReference type="Pfam" id="PF01408">
    <property type="entry name" value="GFO_IDH_MocA"/>
    <property type="match status" value="1"/>
</dbReference>
<reference evidence="3 4" key="1">
    <citation type="submission" date="2019-08" db="EMBL/GenBank/DDBJ databases">
        <title>The draft genome of Lelliottia nimipressuralis strain CICC 24156.</title>
        <authorList>
            <person name="Wu W."/>
            <person name="Feng Y."/>
            <person name="Zong Z."/>
        </authorList>
    </citation>
    <scope>NUCLEOTIDE SEQUENCE [LARGE SCALE GENOMIC DNA]</scope>
    <source>
        <strain evidence="3 4">CICC 24156</strain>
    </source>
</reference>
<evidence type="ECO:0000259" key="2">
    <source>
        <dbReference type="Pfam" id="PF22725"/>
    </source>
</evidence>
<dbReference type="PANTHER" id="PTHR43249">
    <property type="entry name" value="UDP-N-ACETYL-2-AMINO-2-DEOXY-D-GLUCURONATE OXIDASE"/>
    <property type="match status" value="1"/>
</dbReference>
<dbReference type="InterPro" id="IPR052515">
    <property type="entry name" value="Gfo/Idh/MocA_Oxidoreductase"/>
</dbReference>
<organism evidence="3 4">
    <name type="scientific">Lelliottia nimipressuralis</name>
    <dbReference type="NCBI Taxonomy" id="69220"/>
    <lineage>
        <taxon>Bacteria</taxon>
        <taxon>Pseudomonadati</taxon>
        <taxon>Pseudomonadota</taxon>
        <taxon>Gammaproteobacteria</taxon>
        <taxon>Enterobacterales</taxon>
        <taxon>Enterobacteriaceae</taxon>
        <taxon>Lelliottia</taxon>
    </lineage>
</organism>
<gene>
    <name evidence="3" type="ORF">FZO59_13440</name>
</gene>
<evidence type="ECO:0000313" key="4">
    <source>
        <dbReference type="Proteomes" id="UP000323910"/>
    </source>
</evidence>
<dbReference type="PANTHER" id="PTHR43249:SF1">
    <property type="entry name" value="D-GLUCOSIDE 3-DEHYDROGENASE"/>
    <property type="match status" value="1"/>
</dbReference>
<name>A0ABY3P0D5_9ENTR</name>
<dbReference type="InterPro" id="IPR055170">
    <property type="entry name" value="GFO_IDH_MocA-like_dom"/>
</dbReference>
<dbReference type="Pfam" id="PF22725">
    <property type="entry name" value="GFO_IDH_MocA_C3"/>
    <property type="match status" value="1"/>
</dbReference>
<dbReference type="SUPFAM" id="SSF51735">
    <property type="entry name" value="NAD(P)-binding Rossmann-fold domains"/>
    <property type="match status" value="1"/>
</dbReference>
<dbReference type="RefSeq" id="WP_149044993.1">
    <property type="nucleotide sequence ID" value="NZ_VTFR01000006.1"/>
</dbReference>
<dbReference type="EMBL" id="VTFR01000006">
    <property type="protein sequence ID" value="TYT32248.1"/>
    <property type="molecule type" value="Genomic_DNA"/>
</dbReference>
<dbReference type="InterPro" id="IPR000683">
    <property type="entry name" value="Gfo/Idh/MocA-like_OxRdtase_N"/>
</dbReference>
<dbReference type="Proteomes" id="UP000323910">
    <property type="component" value="Unassembled WGS sequence"/>
</dbReference>
<keyword evidence="4" id="KW-1185">Reference proteome</keyword>
<sequence>MKGAAVIGLGNIADRHRCNLKKLYPGIKIYAMSASGRSINRQISDCDQLVNHIDELLHVVEMAIIASPATLHAEHALPFMKAGIPVLIEKPVVASTSDAEKLLEASVQLDAVVAVGYCLRYLPSAIILKKILEKEKAGAIFNAFIEIGQFLPDWRTSKNYKKSVSANKFLGGGALLELSHELDYSRWFFGELDVCHAIVRNSNTLNIDVEDIADIVAISKNKTIINIHLDFLQKKAVRKCCFLGTDGRVEWDLINNEVKIISKSEEVIVYSEPKYDKNNMYIDMIRDFDNYIHARKNRCIKLADAVQTIKLVNQIKKMAQ</sequence>
<accession>A0ABY3P0D5</accession>
<dbReference type="Gene3D" id="3.30.360.10">
    <property type="entry name" value="Dihydrodipicolinate Reductase, domain 2"/>
    <property type="match status" value="1"/>
</dbReference>